<keyword evidence="2" id="KW-1185">Reference proteome</keyword>
<sequence length="135" mass="14190">MHPQQDPSFLPLTVGVARSAATSSRQAGEVQRRAEAADATAAGCWAALLGGCQSAERRELPSQLHALVEATSGYVGAGWWAASSHRRRVAEAQLRINDAVREGDGAEFAEAFVGYDQAIATAVVSVQNDVESPTP</sequence>
<dbReference type="AlphaFoldDB" id="A0A853AVA9"/>
<reference evidence="1 2" key="1">
    <citation type="submission" date="2020-07" db="EMBL/GenBank/DDBJ databases">
        <title>Sequencing the genomes of 1000 actinobacteria strains.</title>
        <authorList>
            <person name="Klenk H.-P."/>
        </authorList>
    </citation>
    <scope>NUCLEOTIDE SEQUENCE [LARGE SCALE GENOMIC DNA]</scope>
    <source>
        <strain evidence="1 2">DSM 44065</strain>
    </source>
</reference>
<evidence type="ECO:0000313" key="2">
    <source>
        <dbReference type="Proteomes" id="UP000587002"/>
    </source>
</evidence>
<organism evidence="1 2">
    <name type="scientific">Saccharopolyspora hordei</name>
    <dbReference type="NCBI Taxonomy" id="1838"/>
    <lineage>
        <taxon>Bacteria</taxon>
        <taxon>Bacillati</taxon>
        <taxon>Actinomycetota</taxon>
        <taxon>Actinomycetes</taxon>
        <taxon>Pseudonocardiales</taxon>
        <taxon>Pseudonocardiaceae</taxon>
        <taxon>Saccharopolyspora</taxon>
    </lineage>
</organism>
<comment type="caution">
    <text evidence="1">The sequence shown here is derived from an EMBL/GenBank/DDBJ whole genome shotgun (WGS) entry which is preliminary data.</text>
</comment>
<name>A0A853AVA9_9PSEU</name>
<protein>
    <submittedName>
        <fullName evidence="1">Uncharacterized protein</fullName>
    </submittedName>
</protein>
<proteinExistence type="predicted"/>
<dbReference type="Proteomes" id="UP000587002">
    <property type="component" value="Unassembled WGS sequence"/>
</dbReference>
<gene>
    <name evidence="1" type="ORF">HNR68_005220</name>
</gene>
<dbReference type="RefSeq" id="WP_179724340.1">
    <property type="nucleotide sequence ID" value="NZ_BAABFH010000001.1"/>
</dbReference>
<evidence type="ECO:0000313" key="1">
    <source>
        <dbReference type="EMBL" id="NYI86590.1"/>
    </source>
</evidence>
<dbReference type="EMBL" id="JACCFJ010000001">
    <property type="protein sequence ID" value="NYI86590.1"/>
    <property type="molecule type" value="Genomic_DNA"/>
</dbReference>
<accession>A0A853AVA9</accession>